<dbReference type="Gene3D" id="2.60.40.10">
    <property type="entry name" value="Immunoglobulins"/>
    <property type="match status" value="1"/>
</dbReference>
<dbReference type="PANTHER" id="PTHR43861">
    <property type="entry name" value="TRANS-ACONITATE 2-METHYLTRANSFERASE-RELATED"/>
    <property type="match status" value="1"/>
</dbReference>
<dbReference type="GO" id="GO:0032259">
    <property type="term" value="P:methylation"/>
    <property type="evidence" value="ECO:0007669"/>
    <property type="project" value="UniProtKB-KW"/>
</dbReference>
<accession>A0ABU1CCH7</accession>
<dbReference type="RefSeq" id="WP_309262070.1">
    <property type="nucleotide sequence ID" value="NZ_JARUHG010000002.1"/>
</dbReference>
<keyword evidence="2" id="KW-0489">Methyltransferase</keyword>
<dbReference type="GO" id="GO:0008168">
    <property type="term" value="F:methyltransferase activity"/>
    <property type="evidence" value="ECO:0007669"/>
    <property type="project" value="UniProtKB-KW"/>
</dbReference>
<reference evidence="2 3" key="1">
    <citation type="submission" date="2023-04" db="EMBL/GenBank/DDBJ databases">
        <title>Lysobacter sp. strain UC isolated from soil sample.</title>
        <authorList>
            <person name="Choksket S."/>
            <person name="Harshvardhan F."/>
            <person name="Rana R."/>
            <person name="Patil P.B."/>
            <person name="Korpole S."/>
        </authorList>
    </citation>
    <scope>NUCLEOTIDE SEQUENCE [LARGE SCALE GENOMIC DNA]</scope>
    <source>
        <strain evidence="2 3">UC</strain>
    </source>
</reference>
<keyword evidence="2" id="KW-0808">Transferase</keyword>
<dbReference type="EMBL" id="JARUHG010000002">
    <property type="protein sequence ID" value="MDR0182896.1"/>
    <property type="molecule type" value="Genomic_DNA"/>
</dbReference>
<protein>
    <submittedName>
        <fullName evidence="2">Class I SAM-dependent methyltransferase</fullName>
        <ecNumber evidence="2">2.1.-.-</ecNumber>
    </submittedName>
</protein>
<dbReference type="SUPFAM" id="SSF53335">
    <property type="entry name" value="S-adenosyl-L-methionine-dependent methyltransferases"/>
    <property type="match status" value="1"/>
</dbReference>
<keyword evidence="3" id="KW-1185">Reference proteome</keyword>
<dbReference type="InterPro" id="IPR013216">
    <property type="entry name" value="Methyltransf_11"/>
</dbReference>
<feature type="domain" description="Methyltransferase type 11" evidence="1">
    <location>
        <begin position="69"/>
        <end position="166"/>
    </location>
</feature>
<dbReference type="InterPro" id="IPR013783">
    <property type="entry name" value="Ig-like_fold"/>
</dbReference>
<dbReference type="CDD" id="cd02440">
    <property type="entry name" value="AdoMet_MTases"/>
    <property type="match status" value="1"/>
</dbReference>
<proteinExistence type="predicted"/>
<evidence type="ECO:0000259" key="1">
    <source>
        <dbReference type="Pfam" id="PF08241"/>
    </source>
</evidence>
<sequence>MVTENLKSVADTWETLAQIDPLWAVLSEPEKRGRRWDVAEFLETGEAEIRRLLADIDELGGLPAAQAALDFGCGVGRLSIPLSMRFDRVIGIDISPSMVENARRLARARPNVEFIVNPRDDLARLPDAAFDLVYSNIVLQHMDPALAAGYIAEFYRVARPGGFVVFQIPSHLTEEWLPHGNDGTRLPDGAHRARISFDAPEQVHAGECLRIHARVRNESPVEWLQDLTHQINLGNHWHDAHGSEIRHDDGRARMPSRLVPGEECNVIVDVVAPDSPGPHELELDIVQEGVNWFADRGSPTARRQVMVVAAEPHPSTSSDDAPADYPTFIMRGIPRHEVERLIAGYGGELLACDPHETEWVSYRYITRRST</sequence>
<evidence type="ECO:0000313" key="3">
    <source>
        <dbReference type="Proteomes" id="UP001233535"/>
    </source>
</evidence>
<dbReference type="Proteomes" id="UP001233535">
    <property type="component" value="Unassembled WGS sequence"/>
</dbReference>
<dbReference type="InterPro" id="IPR029063">
    <property type="entry name" value="SAM-dependent_MTases_sf"/>
</dbReference>
<gene>
    <name evidence="2" type="ORF">P8609_07905</name>
</gene>
<comment type="caution">
    <text evidence="2">The sequence shown here is derived from an EMBL/GenBank/DDBJ whole genome shotgun (WGS) entry which is preliminary data.</text>
</comment>
<dbReference type="Pfam" id="PF08241">
    <property type="entry name" value="Methyltransf_11"/>
    <property type="match status" value="1"/>
</dbReference>
<organism evidence="2 3">
    <name type="scientific">Lysobacter arvi</name>
    <dbReference type="NCBI Taxonomy" id="3038776"/>
    <lineage>
        <taxon>Bacteria</taxon>
        <taxon>Pseudomonadati</taxon>
        <taxon>Pseudomonadota</taxon>
        <taxon>Gammaproteobacteria</taxon>
        <taxon>Lysobacterales</taxon>
        <taxon>Lysobacteraceae</taxon>
        <taxon>Lysobacter</taxon>
    </lineage>
</organism>
<dbReference type="Gene3D" id="3.40.50.150">
    <property type="entry name" value="Vaccinia Virus protein VP39"/>
    <property type="match status" value="1"/>
</dbReference>
<name>A0ABU1CCH7_9GAMM</name>
<evidence type="ECO:0000313" key="2">
    <source>
        <dbReference type="EMBL" id="MDR0182896.1"/>
    </source>
</evidence>
<dbReference type="EC" id="2.1.-.-" evidence="2"/>